<dbReference type="PROSITE" id="PS51025">
    <property type="entry name" value="PWI"/>
    <property type="match status" value="1"/>
</dbReference>
<dbReference type="EMBL" id="JBBPBN010000035">
    <property type="protein sequence ID" value="KAK9002622.1"/>
    <property type="molecule type" value="Genomic_DNA"/>
</dbReference>
<name>A0ABR2QPM3_9ROSI</name>
<feature type="compositionally biased region" description="Basic and acidic residues" evidence="2">
    <location>
        <begin position="582"/>
        <end position="593"/>
    </location>
</feature>
<feature type="compositionally biased region" description="Basic and acidic residues" evidence="2">
    <location>
        <begin position="504"/>
        <end position="527"/>
    </location>
</feature>
<organism evidence="4 5">
    <name type="scientific">Hibiscus sabdariffa</name>
    <name type="common">roselle</name>
    <dbReference type="NCBI Taxonomy" id="183260"/>
    <lineage>
        <taxon>Eukaryota</taxon>
        <taxon>Viridiplantae</taxon>
        <taxon>Streptophyta</taxon>
        <taxon>Embryophyta</taxon>
        <taxon>Tracheophyta</taxon>
        <taxon>Spermatophyta</taxon>
        <taxon>Magnoliopsida</taxon>
        <taxon>eudicotyledons</taxon>
        <taxon>Gunneridae</taxon>
        <taxon>Pentapetalae</taxon>
        <taxon>rosids</taxon>
        <taxon>malvids</taxon>
        <taxon>Malvales</taxon>
        <taxon>Malvaceae</taxon>
        <taxon>Malvoideae</taxon>
        <taxon>Hibiscus</taxon>
    </lineage>
</organism>
<feature type="region of interest" description="Disordered" evidence="2">
    <location>
        <begin position="141"/>
        <end position="800"/>
    </location>
</feature>
<dbReference type="PANTHER" id="PTHR23148">
    <property type="entry name" value="SERINE/ARGININE REGULATED NUCLEAR MATRIX PROTEIN"/>
    <property type="match status" value="1"/>
</dbReference>
<feature type="compositionally biased region" description="Basic residues" evidence="2">
    <location>
        <begin position="270"/>
        <end position="281"/>
    </location>
</feature>
<dbReference type="InterPro" id="IPR002483">
    <property type="entry name" value="PWI_dom"/>
</dbReference>
<dbReference type="SMART" id="SM00311">
    <property type="entry name" value="PWI"/>
    <property type="match status" value="1"/>
</dbReference>
<sequence length="892" mass="103713">MSGGFFRGTSADQDTRFSNKQAKLLKSQKFAPELDHLVNMTKVKMDVIRPWIATRVTELLGFEDEVLINFIYGLLDEKEVNGKKIQISLTGFMEKNTGKFMKELWTLLLSAQRNASGVPQQFLDAKEEEARKKKAELDRIANEIQKKEDGESREREQERLRKMMDDRDERNAGDADLDLSLMNTLPKGSSPHPEGERDADLRNGGRRKSISKSPCSTDGSSRSRLLSRSVSRSYSNSRSNSEDKQKSRSLSRSPPRQQHSVSNDRMYPSPRRRSLTPRSRRSPQSSHSPARRRPSYYRRRSRSRSLRRSPSPLRRRFHSPYQHRSRTPVRRRSRTPIRHRRSPSPVRRRRSPLSIRQRRRSPVRYRRSPSPMRRRSPSPSPMRCRSRSPVSRRSPSPIHRRSLVPVRRRSPTLRHRSPSPVRQRHRRSSSTPRRRPSPLVQHRSPASGRRSITPSHGKSPASYQSSSLSPVHRSSSPVRRSPEERRSPLLSPGERQQMHGKLSPVERRPSNMRHLQRDPVDQRDAGHKVFAISLSPNKSPVSKSPLHVRDRSAGEDRRSSSPYASSMRKRRELIAHANSMNPERKPRELRGQRDSQGTVRKIEASRSRHSAPVNKQRVSPRKDHTSEQLAGSWSTESRSQLDDRESRKKDLEMKSERSSGKMVQLGTPDQPRSPILSEDSFEDKKQSASHLREGKRSDDKSHSRRNNLDGAQHHNAETSMLHGRVDHNNDGLDSASEGSDKRRTKHKEKRKHKRSERHETPSDDDSSYESQTEDRREAKRRRKEEKRLRKEEKRRCRKERHRIREERHTEKLKMKGQDGEDAARRKFCPSDDEALSEHKQLEVELRKKALESLKAKKGIICVYCWQLKGINEDILSFSLEYNFLQTLLLDFR</sequence>
<dbReference type="InterPro" id="IPR052225">
    <property type="entry name" value="Ser/Arg_repetitive_matrix"/>
</dbReference>
<feature type="compositionally biased region" description="Basic and acidic residues" evidence="2">
    <location>
        <begin position="193"/>
        <end position="203"/>
    </location>
</feature>
<gene>
    <name evidence="4" type="ORF">V6N11_025291</name>
</gene>
<dbReference type="Gene3D" id="1.20.1390.10">
    <property type="entry name" value="PWI domain"/>
    <property type="match status" value="1"/>
</dbReference>
<feature type="compositionally biased region" description="Basic and acidic residues" evidence="2">
    <location>
        <begin position="141"/>
        <end position="173"/>
    </location>
</feature>
<feature type="compositionally biased region" description="Basic and acidic residues" evidence="2">
    <location>
        <begin position="682"/>
        <end position="701"/>
    </location>
</feature>
<feature type="compositionally biased region" description="Basic and acidic residues" evidence="2">
    <location>
        <begin position="785"/>
        <end position="794"/>
    </location>
</feature>
<feature type="compositionally biased region" description="Basic residues" evidence="2">
    <location>
        <begin position="289"/>
        <end position="376"/>
    </location>
</feature>
<feature type="compositionally biased region" description="Basic and acidic residues" evidence="2">
    <location>
        <begin position="547"/>
        <end position="559"/>
    </location>
</feature>
<feature type="compositionally biased region" description="Low complexity" evidence="2">
    <location>
        <begin position="459"/>
        <end position="479"/>
    </location>
</feature>
<accession>A0ABR2QPM3</accession>
<feature type="compositionally biased region" description="Low complexity" evidence="2">
    <location>
        <begin position="381"/>
        <end position="397"/>
    </location>
</feature>
<keyword evidence="5" id="KW-1185">Reference proteome</keyword>
<evidence type="ECO:0000313" key="5">
    <source>
        <dbReference type="Proteomes" id="UP001396334"/>
    </source>
</evidence>
<reference evidence="4 5" key="1">
    <citation type="journal article" date="2024" name="G3 (Bethesda)">
        <title>Genome assembly of Hibiscus sabdariffa L. provides insights into metabolisms of medicinal natural products.</title>
        <authorList>
            <person name="Kim T."/>
        </authorList>
    </citation>
    <scope>NUCLEOTIDE SEQUENCE [LARGE SCALE GENOMIC DNA]</scope>
    <source>
        <strain evidence="4">TK-2024</strain>
        <tissue evidence="4">Old leaves</tissue>
    </source>
</reference>
<dbReference type="PANTHER" id="PTHR23148:SF0">
    <property type="entry name" value="SERINE_ARGININE REPETITIVE MATRIX PROTEIN 1"/>
    <property type="match status" value="1"/>
</dbReference>
<proteinExistence type="predicted"/>
<feature type="compositionally biased region" description="Basic and acidic residues" evidence="2">
    <location>
        <begin position="639"/>
        <end position="659"/>
    </location>
</feature>
<dbReference type="SUPFAM" id="SSF101233">
    <property type="entry name" value="PWI domain"/>
    <property type="match status" value="1"/>
</dbReference>
<feature type="domain" description="PWI" evidence="3">
    <location>
        <begin position="27"/>
        <end position="125"/>
    </location>
</feature>
<evidence type="ECO:0000259" key="3">
    <source>
        <dbReference type="PROSITE" id="PS51025"/>
    </source>
</evidence>
<feature type="compositionally biased region" description="Polar residues" evidence="2">
    <location>
        <begin position="627"/>
        <end position="638"/>
    </location>
</feature>
<feature type="compositionally biased region" description="Low complexity" evidence="2">
    <location>
        <begin position="220"/>
        <end position="239"/>
    </location>
</feature>
<keyword evidence="1" id="KW-0507">mRNA processing</keyword>
<dbReference type="Pfam" id="PF01480">
    <property type="entry name" value="PWI"/>
    <property type="match status" value="1"/>
</dbReference>
<feature type="compositionally biased region" description="Low complexity" evidence="2">
    <location>
        <begin position="248"/>
        <end position="260"/>
    </location>
</feature>
<feature type="compositionally biased region" description="Basic residues" evidence="2">
    <location>
        <begin position="742"/>
        <end position="755"/>
    </location>
</feature>
<comment type="caution">
    <text evidence="4">The sequence shown here is derived from an EMBL/GenBank/DDBJ whole genome shotgun (WGS) entry which is preliminary data.</text>
</comment>
<evidence type="ECO:0000256" key="2">
    <source>
        <dbReference type="SAM" id="MobiDB-lite"/>
    </source>
</evidence>
<dbReference type="Proteomes" id="UP001396334">
    <property type="component" value="Unassembled WGS sequence"/>
</dbReference>
<feature type="compositionally biased region" description="Basic residues" evidence="2">
    <location>
        <begin position="398"/>
        <end position="436"/>
    </location>
</feature>
<protein>
    <recommendedName>
        <fullName evidence="3">PWI domain-containing protein</fullName>
    </recommendedName>
</protein>
<dbReference type="InterPro" id="IPR036483">
    <property type="entry name" value="PWI_dom_sf"/>
</dbReference>
<evidence type="ECO:0000256" key="1">
    <source>
        <dbReference type="ARBA" id="ARBA00022664"/>
    </source>
</evidence>
<evidence type="ECO:0000313" key="4">
    <source>
        <dbReference type="EMBL" id="KAK9002622.1"/>
    </source>
</evidence>